<proteinExistence type="predicted"/>
<dbReference type="EMBL" id="BLXT01005502">
    <property type="protein sequence ID" value="GFO23154.1"/>
    <property type="molecule type" value="Genomic_DNA"/>
</dbReference>
<evidence type="ECO:0000313" key="2">
    <source>
        <dbReference type="Proteomes" id="UP000735302"/>
    </source>
</evidence>
<keyword evidence="2" id="KW-1185">Reference proteome</keyword>
<protein>
    <submittedName>
        <fullName evidence="1">Uncharacterized protein</fullName>
    </submittedName>
</protein>
<name>A0AAV4BWH8_9GAST</name>
<organism evidence="1 2">
    <name type="scientific">Plakobranchus ocellatus</name>
    <dbReference type="NCBI Taxonomy" id="259542"/>
    <lineage>
        <taxon>Eukaryota</taxon>
        <taxon>Metazoa</taxon>
        <taxon>Spiralia</taxon>
        <taxon>Lophotrochozoa</taxon>
        <taxon>Mollusca</taxon>
        <taxon>Gastropoda</taxon>
        <taxon>Heterobranchia</taxon>
        <taxon>Euthyneura</taxon>
        <taxon>Panpulmonata</taxon>
        <taxon>Sacoglossa</taxon>
        <taxon>Placobranchoidea</taxon>
        <taxon>Plakobranchidae</taxon>
        <taxon>Plakobranchus</taxon>
    </lineage>
</organism>
<dbReference type="AlphaFoldDB" id="A0AAV4BWH8"/>
<accession>A0AAV4BWH8</accession>
<dbReference type="Proteomes" id="UP000735302">
    <property type="component" value="Unassembled WGS sequence"/>
</dbReference>
<reference evidence="1 2" key="1">
    <citation type="journal article" date="2021" name="Elife">
        <title>Chloroplast acquisition without the gene transfer in kleptoplastic sea slugs, Plakobranchus ocellatus.</title>
        <authorList>
            <person name="Maeda T."/>
            <person name="Takahashi S."/>
            <person name="Yoshida T."/>
            <person name="Shimamura S."/>
            <person name="Takaki Y."/>
            <person name="Nagai Y."/>
            <person name="Toyoda A."/>
            <person name="Suzuki Y."/>
            <person name="Arimoto A."/>
            <person name="Ishii H."/>
            <person name="Satoh N."/>
            <person name="Nishiyama T."/>
            <person name="Hasebe M."/>
            <person name="Maruyama T."/>
            <person name="Minagawa J."/>
            <person name="Obokata J."/>
            <person name="Shigenobu S."/>
        </authorList>
    </citation>
    <scope>NUCLEOTIDE SEQUENCE [LARGE SCALE GENOMIC DNA]</scope>
</reference>
<gene>
    <name evidence="1" type="ORF">PoB_004965900</name>
</gene>
<sequence length="83" mass="8824">MAREEKITPRVLLAAANLTLESVWRESHSGVLHRVVFNVGRSADVPAIAVDDRGPSPLPTLDFCHFPSPLANGCGFAAEAAAE</sequence>
<comment type="caution">
    <text evidence="1">The sequence shown here is derived from an EMBL/GenBank/DDBJ whole genome shotgun (WGS) entry which is preliminary data.</text>
</comment>
<evidence type="ECO:0000313" key="1">
    <source>
        <dbReference type="EMBL" id="GFO23154.1"/>
    </source>
</evidence>